<sequence length="60" mass="6673">MGGMNIKVSNSESARLDGIYTKLNSGSQTIHYPDLPFHRLSIICLLKYAYKKAPKNGAFL</sequence>
<dbReference type="EMBL" id="FNCO01000002">
    <property type="protein sequence ID" value="SDG41927.1"/>
    <property type="molecule type" value="Genomic_DNA"/>
</dbReference>
<dbReference type="AlphaFoldDB" id="A0A1G7U3A6"/>
<protein>
    <submittedName>
        <fullName evidence="1">Uncharacterized protein</fullName>
    </submittedName>
</protein>
<accession>A0A1G7U3A6</accession>
<evidence type="ECO:0000313" key="1">
    <source>
        <dbReference type="EMBL" id="SDG41927.1"/>
    </source>
</evidence>
<organism evidence="1 2">
    <name type="scientific">Pseudomonas abietaniphila</name>
    <dbReference type="NCBI Taxonomy" id="89065"/>
    <lineage>
        <taxon>Bacteria</taxon>
        <taxon>Pseudomonadati</taxon>
        <taxon>Pseudomonadota</taxon>
        <taxon>Gammaproteobacteria</taxon>
        <taxon>Pseudomonadales</taxon>
        <taxon>Pseudomonadaceae</taxon>
        <taxon>Pseudomonas</taxon>
    </lineage>
</organism>
<dbReference type="Proteomes" id="UP000182894">
    <property type="component" value="Unassembled WGS sequence"/>
</dbReference>
<gene>
    <name evidence="1" type="ORF">SAMN05216605_10232</name>
</gene>
<keyword evidence="2" id="KW-1185">Reference proteome</keyword>
<evidence type="ECO:0000313" key="2">
    <source>
        <dbReference type="Proteomes" id="UP000182894"/>
    </source>
</evidence>
<name>A0A1G7U3A6_9PSED</name>
<reference evidence="2" key="1">
    <citation type="submission" date="2016-10" db="EMBL/GenBank/DDBJ databases">
        <authorList>
            <person name="Varghese N."/>
            <person name="Submissions S."/>
        </authorList>
    </citation>
    <scope>NUCLEOTIDE SEQUENCE [LARGE SCALE GENOMIC DNA]</scope>
    <source>
        <strain evidence="2">ATCC 700689</strain>
    </source>
</reference>
<proteinExistence type="predicted"/>